<comment type="caution">
    <text evidence="2">The sequence shown here is derived from an EMBL/GenBank/DDBJ whole genome shotgun (WGS) entry which is preliminary data.</text>
</comment>
<dbReference type="PANTHER" id="PTHR43852">
    <property type="entry name" value="NUCLEOTIDYLTRANSFERASE"/>
    <property type="match status" value="1"/>
</dbReference>
<sequence>MHSTRSREDTELHQAILRALAPFDEIEQVVLFGSLAKGRARPDSDLDLAVEAPHPLTSDKKITLIEALALACSRPVDLVDLKTAGQPLLTQIVTSGVRLQGSDSAWARLVYRNIIDNEDFVPLQQRILKARQAAWINS</sequence>
<proteinExistence type="predicted"/>
<dbReference type="OrthoDB" id="9793109at2"/>
<feature type="domain" description="Polymerase beta nucleotidyltransferase" evidence="1">
    <location>
        <begin position="16"/>
        <end position="103"/>
    </location>
</feature>
<dbReference type="InterPro" id="IPR052930">
    <property type="entry name" value="TA_antitoxin_MntA"/>
</dbReference>
<reference evidence="2 3" key="1">
    <citation type="submission" date="2018-01" db="EMBL/GenBank/DDBJ databases">
        <title>Halomonas endophytica sp. nov., isolated from storage liquid in the stems of Populus euphratica.</title>
        <authorList>
            <person name="Chen C."/>
        </authorList>
    </citation>
    <scope>NUCLEOTIDE SEQUENCE [LARGE SCALE GENOMIC DNA]</scope>
    <source>
        <strain evidence="2 3">MC28</strain>
    </source>
</reference>
<protein>
    <submittedName>
        <fullName evidence="2">DNA polymerase III subunit beta</fullName>
    </submittedName>
</protein>
<accession>A0A2N7TXM6</accession>
<dbReference type="InterPro" id="IPR043519">
    <property type="entry name" value="NT_sf"/>
</dbReference>
<dbReference type="NCBIfam" id="NF047752">
    <property type="entry name" value="MntA_antitoxin"/>
    <property type="match status" value="1"/>
</dbReference>
<dbReference type="AlphaFoldDB" id="A0A2N7TXM6"/>
<evidence type="ECO:0000313" key="2">
    <source>
        <dbReference type="EMBL" id="PMR72905.1"/>
    </source>
</evidence>
<dbReference type="Gene3D" id="3.30.460.10">
    <property type="entry name" value="Beta Polymerase, domain 2"/>
    <property type="match status" value="1"/>
</dbReference>
<dbReference type="PANTHER" id="PTHR43852:SF3">
    <property type="entry name" value="NUCLEOTIDYLTRANSFERASE"/>
    <property type="match status" value="1"/>
</dbReference>
<dbReference type="CDD" id="cd05403">
    <property type="entry name" value="NT_KNTase_like"/>
    <property type="match status" value="1"/>
</dbReference>
<dbReference type="Proteomes" id="UP000235803">
    <property type="component" value="Unassembled WGS sequence"/>
</dbReference>
<dbReference type="InterPro" id="IPR041633">
    <property type="entry name" value="Polbeta"/>
</dbReference>
<dbReference type="Pfam" id="PF18765">
    <property type="entry name" value="Polbeta"/>
    <property type="match status" value="1"/>
</dbReference>
<name>A0A2N7TXM6_9GAMM</name>
<keyword evidence="3" id="KW-1185">Reference proteome</keyword>
<organism evidence="2 3">
    <name type="scientific">Billgrantia endophytica</name>
    <dbReference type="NCBI Taxonomy" id="2033802"/>
    <lineage>
        <taxon>Bacteria</taxon>
        <taxon>Pseudomonadati</taxon>
        <taxon>Pseudomonadota</taxon>
        <taxon>Gammaproteobacteria</taxon>
        <taxon>Oceanospirillales</taxon>
        <taxon>Halomonadaceae</taxon>
        <taxon>Billgrantia</taxon>
    </lineage>
</organism>
<dbReference type="RefSeq" id="WP_102655127.1">
    <property type="nucleotide sequence ID" value="NZ_PNRF01000041.1"/>
</dbReference>
<gene>
    <name evidence="2" type="ORF">C1H69_19695</name>
</gene>
<dbReference type="SUPFAM" id="SSF81301">
    <property type="entry name" value="Nucleotidyltransferase"/>
    <property type="match status" value="1"/>
</dbReference>
<evidence type="ECO:0000313" key="3">
    <source>
        <dbReference type="Proteomes" id="UP000235803"/>
    </source>
</evidence>
<dbReference type="EMBL" id="PNRF01000041">
    <property type="protein sequence ID" value="PMR72905.1"/>
    <property type="molecule type" value="Genomic_DNA"/>
</dbReference>
<evidence type="ECO:0000259" key="1">
    <source>
        <dbReference type="Pfam" id="PF18765"/>
    </source>
</evidence>